<keyword evidence="13" id="KW-1185">Reference proteome</keyword>
<keyword evidence="5" id="KW-0813">Transport</keyword>
<feature type="disulfide bond" evidence="8">
    <location>
        <begin position="377"/>
        <end position="414"/>
    </location>
</feature>
<keyword evidence="10" id="KW-0732">Signal</keyword>
<evidence type="ECO:0000313" key="13">
    <source>
        <dbReference type="Proteomes" id="UP000789390"/>
    </source>
</evidence>
<comment type="caution">
    <text evidence="12">The sequence shown here is derived from an EMBL/GenBank/DDBJ whole genome shotgun (WGS) entry which is preliminary data.</text>
</comment>
<evidence type="ECO:0000256" key="2">
    <source>
        <dbReference type="ARBA" id="ARBA00022525"/>
    </source>
</evidence>
<feature type="binding site" evidence="6">
    <location>
        <position position="484"/>
    </location>
    <ligand>
        <name>hydrogencarbonate</name>
        <dbReference type="ChEBI" id="CHEBI:17544"/>
        <label>2</label>
    </ligand>
</feature>
<dbReference type="GO" id="GO:0055037">
    <property type="term" value="C:recycling endosome"/>
    <property type="evidence" value="ECO:0007669"/>
    <property type="project" value="TreeGrafter"/>
</dbReference>
<dbReference type="CDD" id="cd13529">
    <property type="entry name" value="PBP2_transferrin"/>
    <property type="match status" value="2"/>
</dbReference>
<dbReference type="AlphaFoldDB" id="A0A8J2RIH3"/>
<accession>A0A8J2RIH3</accession>
<feature type="signal peptide" evidence="10">
    <location>
        <begin position="1"/>
        <end position="23"/>
    </location>
</feature>
<dbReference type="PROSITE" id="PS51408">
    <property type="entry name" value="TRANSFERRIN_LIKE_4"/>
    <property type="match status" value="2"/>
</dbReference>
<dbReference type="GO" id="GO:0006826">
    <property type="term" value="P:iron ion transport"/>
    <property type="evidence" value="ECO:0007669"/>
    <property type="project" value="UniProtKB-KW"/>
</dbReference>
<feature type="binding site" evidence="6">
    <location>
        <position position="141"/>
    </location>
    <ligand>
        <name>hydrogencarbonate</name>
        <dbReference type="ChEBI" id="CHEBI:17544"/>
        <label>1</label>
    </ligand>
</feature>
<gene>
    <name evidence="12" type="ORF">DGAL_LOCUS8346</name>
</gene>
<keyword evidence="3" id="KW-0677">Repeat</keyword>
<evidence type="ECO:0000256" key="1">
    <source>
        <dbReference type="ARBA" id="ARBA00004613"/>
    </source>
</evidence>
<evidence type="ECO:0000256" key="8">
    <source>
        <dbReference type="PIRSR" id="PIRSR002549-4"/>
    </source>
</evidence>
<evidence type="ECO:0000256" key="7">
    <source>
        <dbReference type="PIRSR" id="PIRSR002549-3"/>
    </source>
</evidence>
<feature type="binding site" evidence="6">
    <location>
        <position position="488"/>
    </location>
    <ligand>
        <name>hydrogencarbonate</name>
        <dbReference type="ChEBI" id="CHEBI:17544"/>
        <label>1</label>
    </ligand>
</feature>
<feature type="binding site" evidence="6">
    <location>
        <position position="491"/>
    </location>
    <ligand>
        <name>hydrogencarbonate</name>
        <dbReference type="ChEBI" id="CHEBI:17544"/>
        <label>1</label>
    </ligand>
</feature>
<feature type="disulfide bond" evidence="8">
    <location>
        <begin position="27"/>
        <end position="61"/>
    </location>
</feature>
<evidence type="ECO:0000313" key="12">
    <source>
        <dbReference type="EMBL" id="CAH0105326.1"/>
    </source>
</evidence>
<keyword evidence="9" id="KW-0472">Membrane</keyword>
<dbReference type="PIRSF" id="PIRSF002549">
    <property type="entry name" value="Transferrin"/>
    <property type="match status" value="1"/>
</dbReference>
<feature type="disulfide bond" evidence="8">
    <location>
        <begin position="133"/>
        <end position="229"/>
    </location>
</feature>
<dbReference type="PRINTS" id="PR00422">
    <property type="entry name" value="TRANSFERRIN"/>
</dbReference>
<dbReference type="GO" id="GO:0005615">
    <property type="term" value="C:extracellular space"/>
    <property type="evidence" value="ECO:0007669"/>
    <property type="project" value="InterPro"/>
</dbReference>
<dbReference type="GO" id="GO:0046872">
    <property type="term" value="F:metal ion binding"/>
    <property type="evidence" value="ECO:0007669"/>
    <property type="project" value="UniProtKB-KW"/>
</dbReference>
<dbReference type="Proteomes" id="UP000789390">
    <property type="component" value="Unassembled WGS sequence"/>
</dbReference>
<feature type="binding site" evidence="6">
    <location>
        <position position="135"/>
    </location>
    <ligand>
        <name>hydrogencarbonate</name>
        <dbReference type="ChEBI" id="CHEBI:17544"/>
        <label>1</label>
    </ligand>
</feature>
<dbReference type="GO" id="GO:0005886">
    <property type="term" value="C:plasma membrane"/>
    <property type="evidence" value="ECO:0007669"/>
    <property type="project" value="TreeGrafter"/>
</dbReference>
<keyword evidence="5 7" id="KW-0479">Metal-binding</keyword>
<comment type="subcellular location">
    <subcellularLocation>
        <location evidence="1">Secreted</location>
    </subcellularLocation>
</comment>
<dbReference type="OrthoDB" id="5914301at2759"/>
<feature type="domain" description="Transferrin-like" evidence="11">
    <location>
        <begin position="374"/>
        <end position="723"/>
    </location>
</feature>
<protein>
    <recommendedName>
        <fullName evidence="11">Transferrin-like domain-containing protein</fullName>
    </recommendedName>
</protein>
<feature type="disulfide bond" evidence="8">
    <location>
        <begin position="524"/>
        <end position="547"/>
    </location>
</feature>
<dbReference type="SMART" id="SM00094">
    <property type="entry name" value="TR_FER"/>
    <property type="match status" value="2"/>
</dbReference>
<evidence type="ECO:0000256" key="6">
    <source>
        <dbReference type="PIRSR" id="PIRSR002549-2"/>
    </source>
</evidence>
<dbReference type="FunFam" id="3.40.190.10:FF:000095">
    <property type="entry name" value="Lactotransferrin"/>
    <property type="match status" value="1"/>
</dbReference>
<keyword evidence="5 7" id="KW-0408">Iron</keyword>
<feature type="binding site" evidence="6">
    <location>
        <position position="490"/>
    </location>
    <ligand>
        <name>hydrogencarbonate</name>
        <dbReference type="ChEBI" id="CHEBI:17544"/>
        <label>1</label>
    </ligand>
</feature>
<dbReference type="GO" id="GO:0005769">
    <property type="term" value="C:early endosome"/>
    <property type="evidence" value="ECO:0007669"/>
    <property type="project" value="TreeGrafter"/>
</dbReference>
<keyword evidence="5" id="KW-0406">Ion transport</keyword>
<feature type="binding site" evidence="6">
    <location>
        <position position="142"/>
    </location>
    <ligand>
        <name>hydrogencarbonate</name>
        <dbReference type="ChEBI" id="CHEBI:17544"/>
        <label>1</label>
    </ligand>
</feature>
<feature type="disulfide bond" evidence="8">
    <location>
        <begin position="267"/>
        <end position="281"/>
    </location>
</feature>
<evidence type="ECO:0000256" key="10">
    <source>
        <dbReference type="SAM" id="SignalP"/>
    </source>
</evidence>
<evidence type="ECO:0000259" key="11">
    <source>
        <dbReference type="PROSITE" id="PS51408"/>
    </source>
</evidence>
<feature type="disulfide bond" evidence="8">
    <location>
        <begin position="182"/>
        <end position="208"/>
    </location>
</feature>
<feature type="disulfide bond" evidence="8">
    <location>
        <begin position="618"/>
        <end position="632"/>
    </location>
</feature>
<organism evidence="12 13">
    <name type="scientific">Daphnia galeata</name>
    <dbReference type="NCBI Taxonomy" id="27404"/>
    <lineage>
        <taxon>Eukaryota</taxon>
        <taxon>Metazoa</taxon>
        <taxon>Ecdysozoa</taxon>
        <taxon>Arthropoda</taxon>
        <taxon>Crustacea</taxon>
        <taxon>Branchiopoda</taxon>
        <taxon>Diplostraca</taxon>
        <taxon>Cladocera</taxon>
        <taxon>Anomopoda</taxon>
        <taxon>Daphniidae</taxon>
        <taxon>Daphnia</taxon>
    </lineage>
</organism>
<name>A0A8J2RIH3_9CRUS</name>
<dbReference type="Gene3D" id="3.40.190.10">
    <property type="entry name" value="Periplasmic binding protein-like II"/>
    <property type="match status" value="4"/>
</dbReference>
<dbReference type="EMBL" id="CAKKLH010000179">
    <property type="protein sequence ID" value="CAH0105326.1"/>
    <property type="molecule type" value="Genomic_DNA"/>
</dbReference>
<feature type="chain" id="PRO_5035240373" description="Transferrin-like domain-containing protein" evidence="10">
    <location>
        <begin position="24"/>
        <end position="750"/>
    </location>
</feature>
<feature type="binding site" evidence="7">
    <location>
        <position position="429"/>
    </location>
    <ligand>
        <name>Fe(3+)</name>
        <dbReference type="ChEBI" id="CHEBI:29034"/>
        <label>1</label>
    </ligand>
</feature>
<evidence type="ECO:0000256" key="5">
    <source>
        <dbReference type="PIRNR" id="PIRNR002549"/>
    </source>
</evidence>
<feature type="disulfide bond" evidence="8">
    <location>
        <begin position="544"/>
        <end position="559"/>
    </location>
</feature>
<feature type="transmembrane region" description="Helical" evidence="9">
    <location>
        <begin position="728"/>
        <end position="749"/>
    </location>
</feature>
<dbReference type="PANTHER" id="PTHR11485:SF57">
    <property type="entry name" value="TRANSFERRIN"/>
    <property type="match status" value="1"/>
</dbReference>
<keyword evidence="2" id="KW-0964">Secreted</keyword>
<feature type="domain" description="Transferrin-like" evidence="11">
    <location>
        <begin position="24"/>
        <end position="368"/>
    </location>
</feature>
<reference evidence="12" key="1">
    <citation type="submission" date="2021-11" db="EMBL/GenBank/DDBJ databases">
        <authorList>
            <person name="Schell T."/>
        </authorList>
    </citation>
    <scope>NUCLEOTIDE SEQUENCE</scope>
    <source>
        <strain evidence="12">M5</strain>
    </source>
</reference>
<evidence type="ECO:0000256" key="3">
    <source>
        <dbReference type="ARBA" id="ARBA00022737"/>
    </source>
</evidence>
<dbReference type="InterPro" id="IPR016357">
    <property type="entry name" value="Transferrin"/>
</dbReference>
<feature type="disulfide bond" evidence="8">
    <location>
        <begin position="482"/>
        <end position="577"/>
    </location>
</feature>
<keyword evidence="9" id="KW-0812">Transmembrane</keyword>
<dbReference type="Pfam" id="PF00405">
    <property type="entry name" value="Transferrin"/>
    <property type="match status" value="2"/>
</dbReference>
<keyword evidence="4 8" id="KW-1015">Disulfide bond</keyword>
<dbReference type="SUPFAM" id="SSF53850">
    <property type="entry name" value="Periplasmic binding protein-like II"/>
    <property type="match status" value="2"/>
</dbReference>
<feature type="disulfide bond" evidence="8">
    <location>
        <begin position="387"/>
        <end position="405"/>
    </location>
</feature>
<dbReference type="InterPro" id="IPR001156">
    <property type="entry name" value="Transferrin-like_dom"/>
</dbReference>
<feature type="disulfide bond" evidence="8">
    <location>
        <begin position="510"/>
        <end position="723"/>
    </location>
</feature>
<comment type="similarity">
    <text evidence="5">Belongs to the transferrin family.</text>
</comment>
<keyword evidence="5" id="KW-0410">Iron transport</keyword>
<proteinExistence type="inferred from homology"/>
<dbReference type="PANTHER" id="PTHR11485">
    <property type="entry name" value="TRANSFERRIN"/>
    <property type="match status" value="1"/>
</dbReference>
<evidence type="ECO:0000256" key="9">
    <source>
        <dbReference type="SAM" id="Phobius"/>
    </source>
</evidence>
<keyword evidence="9" id="KW-1133">Transmembrane helix</keyword>
<sequence length="750" mass="83670">MLVRRSRLFFSFSLLICLQCVQSYRICVVDEALASCLNMVADTNALNLEYECVRARDRLECLKLIQNGLADFAPFEPEDMYIAAKFMDDSLAIFLEMRNAITQLDVFRFLSVAVVRNDANINYPADLRGKVSCHTGYGRTAGWHMPIPRLMTEKLIKPDCTGLNPVNEHELAAVSDFFSRACVPGKWSPDEITDQLFKRKYPNLCSACNDPYRCSDGDEYSGFEGTLRCVTQGLGQVAWTSYTTVRRVFGMDTVTPSSEIVNFSFLCPEGGRRPLTSPFPCVWSAKPWNAYLTRKVTAVALLRDMQARIVRAVELARTAGNVRSADWLTRVLGFEPDAVAVPMDDLSVFTSAEYLARSNFTLSIEGRGCRGRILRFCVVSEKEQRKCQDLRMAALSRRVLPEISCIRGSTTMDCMDRIRRGEADMRTFDSNDAFRAGRSYNLKPIVTEIYPNTQESASFAVAVVKSNSGINRLEDLREKRSCHTGFGRTAGWNIPVFALSQRQLIYPQRCRFGRAVSQFFSQSCVPGAKDFVNDIFRDNPLSLCSMCVGNQALAGAGRCSSEPTEELFAGFRGAFHCLVEGGGDVAFVRHTTPFENTDGNNLENWAVGLSSNNFRLLCLDGGVRPVQEYQTCNLGKVPAPKVMTDGWKSAERTQDIRAVLLRLSDLFSPSFGGQVIFRLFGPYEGVPNLLFTDFAERLGDLGPVDYIQGLGLDFVRMMEQTTCGSGRLHHATATGIVMGVFTSLLAIYYR</sequence>
<feature type="disulfide bond" evidence="8">
    <location>
        <begin position="36"/>
        <end position="52"/>
    </location>
</feature>
<feature type="binding site" evidence="6">
    <location>
        <position position="139"/>
    </location>
    <ligand>
        <name>hydrogencarbonate</name>
        <dbReference type="ChEBI" id="CHEBI:17544"/>
        <label>1</label>
    </ligand>
</feature>
<evidence type="ECO:0000256" key="4">
    <source>
        <dbReference type="ARBA" id="ARBA00023157"/>
    </source>
</evidence>